<accession>A0A7G1P167</accession>
<dbReference type="KEGG" id="sgm:GCM10017557_16640"/>
<dbReference type="AlphaFoldDB" id="A0A7G1P167"/>
<protein>
    <submittedName>
        <fullName evidence="1">Uncharacterized protein</fullName>
    </submittedName>
</protein>
<keyword evidence="2" id="KW-1185">Reference proteome</keyword>
<proteinExistence type="predicted"/>
<dbReference type="EMBL" id="AP023440">
    <property type="protein sequence ID" value="BCL26805.1"/>
    <property type="molecule type" value="Genomic_DNA"/>
</dbReference>
<gene>
    <name evidence="1" type="ORF">GCM10017557_16640</name>
</gene>
<name>A0A7G1P167_9ACTN</name>
<reference evidence="1 2" key="1">
    <citation type="journal article" date="2014" name="Int. J. Syst. Evol. Microbiol.">
        <title>Complete genome sequence of Corynebacterium casei LMG S-19264T (=DSM 44701T), isolated from a smear-ripened cheese.</title>
        <authorList>
            <consortium name="US DOE Joint Genome Institute (JGI-PGF)"/>
            <person name="Walter F."/>
            <person name="Albersmeier A."/>
            <person name="Kalinowski J."/>
            <person name="Ruckert C."/>
        </authorList>
    </citation>
    <scope>NUCLEOTIDE SEQUENCE [LARGE SCALE GENOMIC DNA]</scope>
    <source>
        <strain evidence="1 2">JCM 4677</strain>
    </source>
</reference>
<organism evidence="1 2">
    <name type="scientific">Streptomyces aurantiacus</name>
    <dbReference type="NCBI Taxonomy" id="47760"/>
    <lineage>
        <taxon>Bacteria</taxon>
        <taxon>Bacillati</taxon>
        <taxon>Actinomycetota</taxon>
        <taxon>Actinomycetes</taxon>
        <taxon>Kitasatosporales</taxon>
        <taxon>Streptomycetaceae</taxon>
        <taxon>Streptomyces</taxon>
        <taxon>Streptomyces aurantiacus group</taxon>
    </lineage>
</organism>
<dbReference type="Proteomes" id="UP000516444">
    <property type="component" value="Chromosome"/>
</dbReference>
<sequence>MRLPGPPGKVRSDRAWRGRDVARRPLTWCWCRSIRRPETCGSGGVERDDPLPPYAWYRFAPSRERFRYPLSRLPAVREPWPRAVYDRGC</sequence>
<evidence type="ECO:0000313" key="2">
    <source>
        <dbReference type="Proteomes" id="UP000516444"/>
    </source>
</evidence>
<evidence type="ECO:0000313" key="1">
    <source>
        <dbReference type="EMBL" id="BCL26805.1"/>
    </source>
</evidence>